<gene>
    <name evidence="1" type="ORF">SAMN04488128_1021392</name>
</gene>
<dbReference type="EMBL" id="FUWZ01000002">
    <property type="protein sequence ID" value="SKA18063.1"/>
    <property type="molecule type" value="Genomic_DNA"/>
</dbReference>
<organism evidence="1 2">
    <name type="scientific">Chitinophaga eiseniae</name>
    <dbReference type="NCBI Taxonomy" id="634771"/>
    <lineage>
        <taxon>Bacteria</taxon>
        <taxon>Pseudomonadati</taxon>
        <taxon>Bacteroidota</taxon>
        <taxon>Chitinophagia</taxon>
        <taxon>Chitinophagales</taxon>
        <taxon>Chitinophagaceae</taxon>
        <taxon>Chitinophaga</taxon>
    </lineage>
</organism>
<dbReference type="STRING" id="634771.SAMN04488128_1021392"/>
<evidence type="ECO:0000313" key="2">
    <source>
        <dbReference type="Proteomes" id="UP000190367"/>
    </source>
</evidence>
<reference evidence="2" key="1">
    <citation type="submission" date="2017-02" db="EMBL/GenBank/DDBJ databases">
        <authorList>
            <person name="Varghese N."/>
            <person name="Submissions S."/>
        </authorList>
    </citation>
    <scope>NUCLEOTIDE SEQUENCE [LARGE SCALE GENOMIC DNA]</scope>
    <source>
        <strain evidence="2">DSM 22224</strain>
    </source>
</reference>
<dbReference type="OrthoDB" id="674210at2"/>
<dbReference type="Proteomes" id="UP000190367">
    <property type="component" value="Unassembled WGS sequence"/>
</dbReference>
<name>A0A1T4RQ30_9BACT</name>
<evidence type="ECO:0000313" key="1">
    <source>
        <dbReference type="EMBL" id="SKA18063.1"/>
    </source>
</evidence>
<sequence>MRSFVALLACIGCIAWVHSCDKRLLGVNVSGISGADRQLPVDVPSFSNIPVAAPQKAVTASVKRTPAVHKPATRATTAKKHYAAVVQADSLWNSLVLGKRAAFLMNNLTP</sequence>
<dbReference type="RefSeq" id="WP_143312944.1">
    <property type="nucleotide sequence ID" value="NZ_FUWZ01000002.1"/>
</dbReference>
<accession>A0A1T4RQ30</accession>
<proteinExistence type="predicted"/>
<keyword evidence="2" id="KW-1185">Reference proteome</keyword>
<dbReference type="AlphaFoldDB" id="A0A1T4RQ30"/>
<protein>
    <submittedName>
        <fullName evidence="1">Uncharacterized protein</fullName>
    </submittedName>
</protein>